<dbReference type="STRING" id="285568.AQJ66_08300"/>
<evidence type="ECO:0000256" key="1">
    <source>
        <dbReference type="SAM" id="MobiDB-lite"/>
    </source>
</evidence>
<dbReference type="NCBIfam" id="NF038081">
    <property type="entry name" value="BN159_2729_fam"/>
    <property type="match status" value="1"/>
</dbReference>
<evidence type="ECO:0000313" key="3">
    <source>
        <dbReference type="Proteomes" id="UP000053024"/>
    </source>
</evidence>
<accession>A0A101T8D3</accession>
<feature type="compositionally biased region" description="Low complexity" evidence="1">
    <location>
        <begin position="130"/>
        <end position="143"/>
    </location>
</feature>
<gene>
    <name evidence="2" type="ORF">AQJ66_08300</name>
</gene>
<dbReference type="NCBIfam" id="NF038082">
    <property type="entry name" value="phiSA1p31"/>
    <property type="match status" value="1"/>
</dbReference>
<dbReference type="EMBL" id="LMWX01000013">
    <property type="protein sequence ID" value="KUN87639.1"/>
    <property type="molecule type" value="Genomic_DNA"/>
</dbReference>
<dbReference type="Proteomes" id="UP000053024">
    <property type="component" value="Unassembled WGS sequence"/>
</dbReference>
<dbReference type="OrthoDB" id="4020975at2"/>
<evidence type="ECO:0000313" key="2">
    <source>
        <dbReference type="EMBL" id="KUN87639.1"/>
    </source>
</evidence>
<protein>
    <submittedName>
        <fullName evidence="2">Uncharacterized protein</fullName>
    </submittedName>
</protein>
<comment type="caution">
    <text evidence="2">The sequence shown here is derived from an EMBL/GenBank/DDBJ whole genome shotgun (WGS) entry which is preliminary data.</text>
</comment>
<organism evidence="2 3">
    <name type="scientific">Streptomyces bungoensis</name>
    <dbReference type="NCBI Taxonomy" id="285568"/>
    <lineage>
        <taxon>Bacteria</taxon>
        <taxon>Bacillati</taxon>
        <taxon>Actinomycetota</taxon>
        <taxon>Actinomycetes</taxon>
        <taxon>Kitasatosporales</taxon>
        <taxon>Streptomycetaceae</taxon>
        <taxon>Streptomyces</taxon>
    </lineage>
</organism>
<proteinExistence type="predicted"/>
<feature type="region of interest" description="Disordered" evidence="1">
    <location>
        <begin position="40"/>
        <end position="173"/>
    </location>
</feature>
<sequence length="323" mass="34180">MTIADGSGTDVERELTARLRELARVFIADLQAQGRLVETGGADTLQGLGQQNLARRRPPESEPADPEAGSTETDASPATGATPPWEPVTTPHAGGDTPGLFTTPRPPHIPGVSEPHPASTHEPDAPATTPVPAQLPAALEPAPSRSAGAQEPRTDVGGQTQPPAAVAAARLRSENNDRLEVTRITSDHERVTVHIHAVSLGDWEYWLNEIGAPLNVPTHRSGWAQTAIGHLDGVEVHLTADAVPRLLEEAAQLAAEPFLLWGRVYDLAVGYIDRLGQIWHHHSRRGEDGVPLFTLGGSSGTLHPLPCIVMANGPLTPVVTPGN</sequence>
<reference evidence="2 3" key="1">
    <citation type="submission" date="2015-10" db="EMBL/GenBank/DDBJ databases">
        <title>Draft genome sequence of Streptomyces bungoensis DSM 41781, type strain for the species Streptomyces bungoensis.</title>
        <authorList>
            <person name="Ruckert C."/>
            <person name="Winkler A."/>
            <person name="Kalinowski J."/>
            <person name="Kampfer P."/>
            <person name="Glaeser S."/>
        </authorList>
    </citation>
    <scope>NUCLEOTIDE SEQUENCE [LARGE SCALE GENOMIC DNA]</scope>
    <source>
        <strain evidence="2 3">DSM 41781</strain>
    </source>
</reference>
<dbReference type="RefSeq" id="WP_061918659.1">
    <property type="nucleotide sequence ID" value="NZ_KQ948853.1"/>
</dbReference>
<name>A0A101T8D3_9ACTN</name>
<keyword evidence="3" id="KW-1185">Reference proteome</keyword>
<dbReference type="AlphaFoldDB" id="A0A101T8D3"/>